<gene>
    <name evidence="2" type="ORF">G2W53_020697</name>
</gene>
<feature type="compositionally biased region" description="Low complexity" evidence="1">
    <location>
        <begin position="1"/>
        <end position="11"/>
    </location>
</feature>
<dbReference type="AlphaFoldDB" id="A0A834THZ0"/>
<name>A0A834THZ0_9FABA</name>
<evidence type="ECO:0000256" key="1">
    <source>
        <dbReference type="SAM" id="MobiDB-lite"/>
    </source>
</evidence>
<proteinExistence type="predicted"/>
<accession>A0A834THZ0</accession>
<dbReference type="EMBL" id="JAAIUW010000007">
    <property type="protein sequence ID" value="KAF7822553.1"/>
    <property type="molecule type" value="Genomic_DNA"/>
</dbReference>
<reference evidence="2" key="1">
    <citation type="submission" date="2020-09" db="EMBL/GenBank/DDBJ databases">
        <title>Genome-Enabled Discovery of Anthraquinone Biosynthesis in Senna tora.</title>
        <authorList>
            <person name="Kang S.-H."/>
            <person name="Pandey R.P."/>
            <person name="Lee C.-M."/>
            <person name="Sim J.-S."/>
            <person name="Jeong J.-T."/>
            <person name="Choi B.-S."/>
            <person name="Jung M."/>
            <person name="Ginzburg D."/>
            <person name="Zhao K."/>
            <person name="Won S.Y."/>
            <person name="Oh T.-J."/>
            <person name="Yu Y."/>
            <person name="Kim N.-H."/>
            <person name="Lee O.R."/>
            <person name="Lee T.-H."/>
            <person name="Bashyal P."/>
            <person name="Kim T.-S."/>
            <person name="Lee W.-H."/>
            <person name="Kawkins C."/>
            <person name="Kim C.-K."/>
            <person name="Kim J.S."/>
            <person name="Ahn B.O."/>
            <person name="Rhee S.Y."/>
            <person name="Sohng J.K."/>
        </authorList>
    </citation>
    <scope>NUCLEOTIDE SEQUENCE</scope>
    <source>
        <tissue evidence="2">Leaf</tissue>
    </source>
</reference>
<sequence>MKAQNGQPKEQQQGKKEKTKETSLHS</sequence>
<feature type="region of interest" description="Disordered" evidence="1">
    <location>
        <begin position="1"/>
        <end position="26"/>
    </location>
</feature>
<organism evidence="2 3">
    <name type="scientific">Senna tora</name>
    <dbReference type="NCBI Taxonomy" id="362788"/>
    <lineage>
        <taxon>Eukaryota</taxon>
        <taxon>Viridiplantae</taxon>
        <taxon>Streptophyta</taxon>
        <taxon>Embryophyta</taxon>
        <taxon>Tracheophyta</taxon>
        <taxon>Spermatophyta</taxon>
        <taxon>Magnoliopsida</taxon>
        <taxon>eudicotyledons</taxon>
        <taxon>Gunneridae</taxon>
        <taxon>Pentapetalae</taxon>
        <taxon>rosids</taxon>
        <taxon>fabids</taxon>
        <taxon>Fabales</taxon>
        <taxon>Fabaceae</taxon>
        <taxon>Caesalpinioideae</taxon>
        <taxon>Cassia clade</taxon>
        <taxon>Senna</taxon>
    </lineage>
</organism>
<feature type="compositionally biased region" description="Basic and acidic residues" evidence="1">
    <location>
        <begin position="12"/>
        <end position="26"/>
    </location>
</feature>
<dbReference type="Proteomes" id="UP000634136">
    <property type="component" value="Unassembled WGS sequence"/>
</dbReference>
<evidence type="ECO:0000313" key="3">
    <source>
        <dbReference type="Proteomes" id="UP000634136"/>
    </source>
</evidence>
<keyword evidence="3" id="KW-1185">Reference proteome</keyword>
<protein>
    <submittedName>
        <fullName evidence="2">Uncharacterized protein</fullName>
    </submittedName>
</protein>
<comment type="caution">
    <text evidence="2">The sequence shown here is derived from an EMBL/GenBank/DDBJ whole genome shotgun (WGS) entry which is preliminary data.</text>
</comment>
<evidence type="ECO:0000313" key="2">
    <source>
        <dbReference type="EMBL" id="KAF7822553.1"/>
    </source>
</evidence>